<name>A0ABM7SA32_9HELI</name>
<keyword evidence="2" id="KW-1185">Reference proteome</keyword>
<evidence type="ECO:0000313" key="2">
    <source>
        <dbReference type="Proteomes" id="UP000826775"/>
    </source>
</evidence>
<gene>
    <name evidence="1" type="ORF">NHP190003_07140</name>
</gene>
<sequence>MADTELIYETLEDEYCKVKHISGTSDYIPNPEARTWIEFYIKYSGDSNPICCNADCPKGTPATIGAHIKVDCIGNKYYIVPVCERHNPSRPKDPSWVVRSGTRAVPQSLKKSPQKKGFWGSIFG</sequence>
<dbReference type="Proteomes" id="UP000826775">
    <property type="component" value="Chromosome"/>
</dbReference>
<proteinExistence type="predicted"/>
<protein>
    <submittedName>
        <fullName evidence="1">Uncharacterized protein</fullName>
    </submittedName>
</protein>
<organism evidence="1 2">
    <name type="scientific">Helicobacter gastrocanis</name>
    <dbReference type="NCBI Taxonomy" id="2849641"/>
    <lineage>
        <taxon>Bacteria</taxon>
        <taxon>Pseudomonadati</taxon>
        <taxon>Campylobacterota</taxon>
        <taxon>Epsilonproteobacteria</taxon>
        <taxon>Campylobacterales</taxon>
        <taxon>Helicobacteraceae</taxon>
        <taxon>Helicobacter</taxon>
    </lineage>
</organism>
<evidence type="ECO:0000313" key="1">
    <source>
        <dbReference type="EMBL" id="BCZ17432.1"/>
    </source>
</evidence>
<accession>A0ABM7SA32</accession>
<reference evidence="1 2" key="1">
    <citation type="submission" date="2021-07" db="EMBL/GenBank/DDBJ databases">
        <title>Novel Helicobacter sp. Isolated from a dog.</title>
        <authorList>
            <person name="Rimbara E."/>
            <person name="Suzuki M."/>
        </authorList>
    </citation>
    <scope>NUCLEOTIDE SEQUENCE [LARGE SCALE GENOMIC DNA]</scope>
    <source>
        <strain evidence="2">NHP19-003</strain>
    </source>
</reference>
<dbReference type="EMBL" id="AP024814">
    <property type="protein sequence ID" value="BCZ17432.1"/>
    <property type="molecule type" value="Genomic_DNA"/>
</dbReference>